<dbReference type="InterPro" id="IPR021464">
    <property type="entry name" value="DUF3116"/>
</dbReference>
<dbReference type="AlphaFoldDB" id="W7DFB7"/>
<accession>W7DFB7</accession>
<dbReference type="Pfam" id="PF11313">
    <property type="entry name" value="DUF3116"/>
    <property type="match status" value="1"/>
</dbReference>
<gene>
    <name evidence="1" type="ORF">MCOL2_20026</name>
</gene>
<dbReference type="Proteomes" id="UP000019241">
    <property type="component" value="Unassembled WGS sequence"/>
</dbReference>
<sequence>MEEPKRWQKGCILCWLLEPEFSFEIFLTRPIELNGMTKNQCMCTLYWLEAKKYIYRHHLSRHEYGLTRRGKRWYKLYRQIEVEMVFPRWQTLVERSERKKRGNWTNKN</sequence>
<organism evidence="1 2">
    <name type="scientific">Listeria fleischmannii FSL S10-1203</name>
    <dbReference type="NCBI Taxonomy" id="1265822"/>
    <lineage>
        <taxon>Bacteria</taxon>
        <taxon>Bacillati</taxon>
        <taxon>Bacillota</taxon>
        <taxon>Bacilli</taxon>
        <taxon>Bacillales</taxon>
        <taxon>Listeriaceae</taxon>
        <taxon>Listeria</taxon>
    </lineage>
</organism>
<dbReference type="EMBL" id="AODM01000089">
    <property type="protein sequence ID" value="EUJ44018.1"/>
    <property type="molecule type" value="Genomic_DNA"/>
</dbReference>
<reference evidence="1 2" key="1">
    <citation type="submission" date="2012-12" db="EMBL/GenBank/DDBJ databases">
        <title>Novel taxa of Listeriaceae from agricultural environments in the United States.</title>
        <authorList>
            <person name="den Bakker H.C."/>
            <person name="Allred A."/>
            <person name="Warchocki S."/>
            <person name="Wright E.M."/>
            <person name="Burrell A."/>
            <person name="Nightingale K.K."/>
            <person name="Kephart D."/>
            <person name="Wiedmann M."/>
        </authorList>
    </citation>
    <scope>NUCLEOTIDE SEQUENCE [LARGE SCALE GENOMIC DNA]</scope>
    <source>
        <strain evidence="1 2">FSL S10-1203</strain>
    </source>
</reference>
<evidence type="ECO:0000313" key="1">
    <source>
        <dbReference type="EMBL" id="EUJ44018.1"/>
    </source>
</evidence>
<dbReference type="RefSeq" id="WP_036065447.1">
    <property type="nucleotide sequence ID" value="NZ_AODM01000089.1"/>
</dbReference>
<protein>
    <submittedName>
        <fullName evidence="1">Uncharacterized protein</fullName>
    </submittedName>
</protein>
<comment type="caution">
    <text evidence="1">The sequence shown here is derived from an EMBL/GenBank/DDBJ whole genome shotgun (WGS) entry which is preliminary data.</text>
</comment>
<evidence type="ECO:0000313" key="2">
    <source>
        <dbReference type="Proteomes" id="UP000019241"/>
    </source>
</evidence>
<name>W7DFB7_9LIST</name>
<proteinExistence type="predicted"/>